<evidence type="ECO:0000313" key="13">
    <source>
        <dbReference type="Proteomes" id="UP000095237"/>
    </source>
</evidence>
<comment type="subunit">
    <text evidence="2 10">Homodimer.</text>
</comment>
<evidence type="ECO:0000256" key="8">
    <source>
        <dbReference type="ARBA" id="ARBA00051875"/>
    </source>
</evidence>
<evidence type="ECO:0000256" key="3">
    <source>
        <dbReference type="ARBA" id="ARBA00022723"/>
    </source>
</evidence>
<dbReference type="EMBL" id="LNVX01000136">
    <property type="protein sequence ID" value="OEG71624.1"/>
    <property type="molecule type" value="Genomic_DNA"/>
</dbReference>
<evidence type="ECO:0000256" key="6">
    <source>
        <dbReference type="ARBA" id="ARBA00022842"/>
    </source>
</evidence>
<feature type="binding site" evidence="10">
    <location>
        <position position="72"/>
    </location>
    <ligand>
        <name>substrate</name>
    </ligand>
</feature>
<dbReference type="GO" id="GO:0009117">
    <property type="term" value="P:nucleotide metabolic process"/>
    <property type="evidence" value="ECO:0007669"/>
    <property type="project" value="UniProtKB-KW"/>
</dbReference>
<keyword evidence="7 10" id="KW-0546">Nucleotide metabolism</keyword>
<dbReference type="InterPro" id="IPR002637">
    <property type="entry name" value="RdgB/HAM1"/>
</dbReference>
<keyword evidence="3 10" id="KW-0479">Metal-binding</keyword>
<comment type="caution">
    <text evidence="10">Lacks conserved residue(s) required for the propagation of feature annotation.</text>
</comment>
<evidence type="ECO:0000256" key="1">
    <source>
        <dbReference type="ARBA" id="ARBA00008023"/>
    </source>
</evidence>
<evidence type="ECO:0000256" key="4">
    <source>
        <dbReference type="ARBA" id="ARBA00022741"/>
    </source>
</evidence>
<comment type="catalytic activity">
    <reaction evidence="10">
        <text>ITP + H2O = IMP + diphosphate + H(+)</text>
        <dbReference type="Rhea" id="RHEA:29399"/>
        <dbReference type="ChEBI" id="CHEBI:15377"/>
        <dbReference type="ChEBI" id="CHEBI:15378"/>
        <dbReference type="ChEBI" id="CHEBI:33019"/>
        <dbReference type="ChEBI" id="CHEBI:58053"/>
        <dbReference type="ChEBI" id="CHEBI:61402"/>
        <dbReference type="EC" id="3.6.1.66"/>
    </reaction>
</comment>
<feature type="active site" description="Proton acceptor" evidence="10">
    <location>
        <position position="71"/>
    </location>
</feature>
<reference evidence="12 13" key="1">
    <citation type="submission" date="2015-11" db="EMBL/GenBank/DDBJ databases">
        <title>Evidence for parallel genomic evolution in an endosymbiosis of termite gut flagellates.</title>
        <authorList>
            <person name="Zheng H."/>
        </authorList>
    </citation>
    <scope>NUCLEOTIDE SEQUENCE [LARGE SCALE GENOMIC DNA]</scope>
    <source>
        <strain evidence="12 13">CET450</strain>
    </source>
</reference>
<dbReference type="GO" id="GO:0046872">
    <property type="term" value="F:metal ion binding"/>
    <property type="evidence" value="ECO:0007669"/>
    <property type="project" value="UniProtKB-KW"/>
</dbReference>
<evidence type="ECO:0000256" key="5">
    <source>
        <dbReference type="ARBA" id="ARBA00022801"/>
    </source>
</evidence>
<evidence type="ECO:0000256" key="2">
    <source>
        <dbReference type="ARBA" id="ARBA00011738"/>
    </source>
</evidence>
<comment type="similarity">
    <text evidence="1 10 11">Belongs to the HAM1 NTPase family.</text>
</comment>
<dbReference type="HAMAP" id="MF_01405">
    <property type="entry name" value="Non_canon_purine_NTPase"/>
    <property type="match status" value="1"/>
</dbReference>
<dbReference type="EC" id="3.6.1.66" evidence="10"/>
<comment type="catalytic activity">
    <reaction evidence="8 10">
        <text>dITP + H2O = dIMP + diphosphate + H(+)</text>
        <dbReference type="Rhea" id="RHEA:28342"/>
        <dbReference type="ChEBI" id="CHEBI:15377"/>
        <dbReference type="ChEBI" id="CHEBI:15378"/>
        <dbReference type="ChEBI" id="CHEBI:33019"/>
        <dbReference type="ChEBI" id="CHEBI:61194"/>
        <dbReference type="ChEBI" id="CHEBI:61382"/>
        <dbReference type="EC" id="3.6.1.66"/>
    </reaction>
</comment>
<dbReference type="PANTHER" id="PTHR11067">
    <property type="entry name" value="INOSINE TRIPHOSPHATE PYROPHOSPHATASE/HAM1 PROTEIN"/>
    <property type="match status" value="1"/>
</dbReference>
<comment type="function">
    <text evidence="10">Pyrophosphatase that catalyzes the hydrolysis of nucleoside triphosphates to their monophosphate derivatives, with a high preference for the non-canonical purine nucleotides XTP (xanthosine triphosphate), dITP (deoxyinosine triphosphate) and ITP. Seems to function as a house-cleaning enzyme that removes non-canonical purine nucleotides from the nucleotide pool, thus preventing their incorporation into DNA/RNA and avoiding chromosomal lesions.</text>
</comment>
<keyword evidence="5 10" id="KW-0378">Hydrolase</keyword>
<feature type="binding site" evidence="10">
    <location>
        <position position="177"/>
    </location>
    <ligand>
        <name>substrate</name>
    </ligand>
</feature>
<name>A0A1E5IMD1_ENDTX</name>
<proteinExistence type="inferred from homology"/>
<sequence length="204" mass="22852">MIKEIVLATKNRHKNEEIKSILKDLDIKIIPMTSFPDYPATIEDGATLEENAAKKAREAAEFFKKWAIADDSGLEVDYLNGSPGIYSARYAGRNCSYDDNNKKLLAELKNVPEEKRTANFRTVIAVASPDGRLFLADGKIFGTIKRHTVGIDGFGYDPVFYVPEYGKTFAELSCEIKNSLSHRAEALQKVKKIIKNLSNLQLSF</sequence>
<dbReference type="GO" id="GO:0035870">
    <property type="term" value="F:dITP diphosphatase activity"/>
    <property type="evidence" value="ECO:0007669"/>
    <property type="project" value="UniProtKB-UniRule"/>
</dbReference>
<evidence type="ECO:0000256" key="7">
    <source>
        <dbReference type="ARBA" id="ARBA00023080"/>
    </source>
</evidence>
<comment type="cofactor">
    <cofactor evidence="10">
        <name>Mg(2+)</name>
        <dbReference type="ChEBI" id="CHEBI:18420"/>
    </cofactor>
    <text evidence="10">Binds 1 Mg(2+) ion per subunit.</text>
</comment>
<feature type="binding site" evidence="10">
    <location>
        <begin position="9"/>
        <end position="14"/>
    </location>
    <ligand>
        <name>substrate</name>
    </ligand>
</feature>
<dbReference type="Gene3D" id="3.90.950.10">
    <property type="match status" value="1"/>
</dbReference>
<comment type="caution">
    <text evidence="12">The sequence shown here is derived from an EMBL/GenBank/DDBJ whole genome shotgun (WGS) entry which is preliminary data.</text>
</comment>
<dbReference type="GO" id="GO:0036220">
    <property type="term" value="F:ITP diphosphatase activity"/>
    <property type="evidence" value="ECO:0007669"/>
    <property type="project" value="UniProtKB-UniRule"/>
</dbReference>
<dbReference type="SUPFAM" id="SSF52972">
    <property type="entry name" value="ITPase-like"/>
    <property type="match status" value="1"/>
</dbReference>
<dbReference type="Pfam" id="PF01725">
    <property type="entry name" value="Ham1p_like"/>
    <property type="match status" value="1"/>
</dbReference>
<protein>
    <recommendedName>
        <fullName evidence="10">dITP/XTP pyrophosphatase</fullName>
        <ecNumber evidence="10">3.6.1.66</ecNumber>
    </recommendedName>
    <alternativeName>
        <fullName evidence="10">Non-canonical purine NTP pyrophosphatase</fullName>
    </alternativeName>
    <alternativeName>
        <fullName evidence="10">Non-standard purine NTP pyrophosphatase</fullName>
    </alternativeName>
    <alternativeName>
        <fullName evidence="10">Nucleoside-triphosphate diphosphatase</fullName>
    </alternativeName>
    <alternativeName>
        <fullName evidence="10">Nucleoside-triphosphate pyrophosphatase</fullName>
        <shortName evidence="10">NTPase</shortName>
    </alternativeName>
</protein>
<feature type="binding site" evidence="10">
    <location>
        <position position="71"/>
    </location>
    <ligand>
        <name>Mg(2+)</name>
        <dbReference type="ChEBI" id="CHEBI:18420"/>
    </ligand>
</feature>
<evidence type="ECO:0000256" key="11">
    <source>
        <dbReference type="RuleBase" id="RU003781"/>
    </source>
</evidence>
<dbReference type="NCBIfam" id="NF011397">
    <property type="entry name" value="PRK14822.1"/>
    <property type="match status" value="1"/>
</dbReference>
<dbReference type="GO" id="GO:0000166">
    <property type="term" value="F:nucleotide binding"/>
    <property type="evidence" value="ECO:0007669"/>
    <property type="project" value="UniProtKB-KW"/>
</dbReference>
<keyword evidence="4 10" id="KW-0547">Nucleotide-binding</keyword>
<dbReference type="InterPro" id="IPR020922">
    <property type="entry name" value="dITP/XTP_pyrophosphatase"/>
</dbReference>
<dbReference type="AlphaFoldDB" id="A0A1E5IMD1"/>
<dbReference type="GO" id="GO:0009146">
    <property type="term" value="P:purine nucleoside triphosphate catabolic process"/>
    <property type="evidence" value="ECO:0007669"/>
    <property type="project" value="UniProtKB-UniRule"/>
</dbReference>
<dbReference type="PANTHER" id="PTHR11067:SF9">
    <property type="entry name" value="INOSINE TRIPHOSPHATE PYROPHOSPHATASE"/>
    <property type="match status" value="1"/>
</dbReference>
<feature type="binding site" evidence="10">
    <location>
        <begin position="154"/>
        <end position="157"/>
    </location>
    <ligand>
        <name>substrate</name>
    </ligand>
</feature>
<comment type="catalytic activity">
    <reaction evidence="9 10">
        <text>XTP + H2O = XMP + diphosphate + H(+)</text>
        <dbReference type="Rhea" id="RHEA:28610"/>
        <dbReference type="ChEBI" id="CHEBI:15377"/>
        <dbReference type="ChEBI" id="CHEBI:15378"/>
        <dbReference type="ChEBI" id="CHEBI:33019"/>
        <dbReference type="ChEBI" id="CHEBI:57464"/>
        <dbReference type="ChEBI" id="CHEBI:61314"/>
        <dbReference type="EC" id="3.6.1.66"/>
    </reaction>
</comment>
<dbReference type="Proteomes" id="UP000095237">
    <property type="component" value="Unassembled WGS sequence"/>
</dbReference>
<keyword evidence="6 10" id="KW-0460">Magnesium</keyword>
<evidence type="ECO:0000313" key="12">
    <source>
        <dbReference type="EMBL" id="OEG71624.1"/>
    </source>
</evidence>
<keyword evidence="13" id="KW-1185">Reference proteome</keyword>
<dbReference type="GO" id="GO:0017111">
    <property type="term" value="F:ribonucleoside triphosphate phosphatase activity"/>
    <property type="evidence" value="ECO:0007669"/>
    <property type="project" value="InterPro"/>
</dbReference>
<gene>
    <name evidence="12" type="ORF">ATZ36_02560</name>
</gene>
<dbReference type="GO" id="GO:0005829">
    <property type="term" value="C:cytosol"/>
    <property type="evidence" value="ECO:0007669"/>
    <property type="project" value="TreeGrafter"/>
</dbReference>
<dbReference type="NCBIfam" id="TIGR00042">
    <property type="entry name" value="RdgB/HAM1 family non-canonical purine NTP pyrophosphatase"/>
    <property type="match status" value="1"/>
</dbReference>
<accession>A0A1E5IMD1</accession>
<dbReference type="InterPro" id="IPR029001">
    <property type="entry name" value="ITPase-like_fam"/>
</dbReference>
<evidence type="ECO:0000256" key="10">
    <source>
        <dbReference type="HAMAP-Rule" id="MF_01405"/>
    </source>
</evidence>
<dbReference type="CDD" id="cd00515">
    <property type="entry name" value="HAM1"/>
    <property type="match status" value="1"/>
</dbReference>
<dbReference type="FunFam" id="3.90.950.10:FF:000001">
    <property type="entry name" value="dITP/XTP pyrophosphatase"/>
    <property type="match status" value="1"/>
</dbReference>
<evidence type="ECO:0000256" key="9">
    <source>
        <dbReference type="ARBA" id="ARBA00052017"/>
    </source>
</evidence>
<dbReference type="GO" id="GO:0036222">
    <property type="term" value="F:XTP diphosphatase activity"/>
    <property type="evidence" value="ECO:0007669"/>
    <property type="project" value="UniProtKB-UniRule"/>
</dbReference>
<organism evidence="12 13">
    <name type="scientific">Endomicrobium trichonymphae</name>
    <dbReference type="NCBI Taxonomy" id="1408204"/>
    <lineage>
        <taxon>Bacteria</taxon>
        <taxon>Pseudomonadati</taxon>
        <taxon>Elusimicrobiota</taxon>
        <taxon>Endomicrobiia</taxon>
        <taxon>Endomicrobiales</taxon>
        <taxon>Endomicrobiaceae</taxon>
        <taxon>Candidatus Endomicrobiellum</taxon>
    </lineage>
</organism>
<feature type="binding site" evidence="10">
    <location>
        <begin position="182"/>
        <end position="183"/>
    </location>
    <ligand>
        <name>substrate</name>
    </ligand>
</feature>